<reference evidence="10" key="1">
    <citation type="submission" date="2022-08" db="EMBL/GenBank/DDBJ databases">
        <title>Draft genome sequence of Lysinibacillus sp. strain KH24.</title>
        <authorList>
            <person name="Kanbe H."/>
            <person name="Itoh H."/>
        </authorList>
    </citation>
    <scope>NUCLEOTIDE SEQUENCE</scope>
    <source>
        <strain evidence="10">KH24</strain>
    </source>
</reference>
<evidence type="ECO:0000256" key="1">
    <source>
        <dbReference type="ARBA" id="ARBA00004236"/>
    </source>
</evidence>
<comment type="similarity">
    <text evidence="5">Belongs to the methyl-accepting chemotaxis (MCP) protein family.</text>
</comment>
<dbReference type="InterPro" id="IPR004089">
    <property type="entry name" value="MCPsignal_dom"/>
</dbReference>
<keyword evidence="3 7" id="KW-0472">Membrane</keyword>
<proteinExistence type="inferred from homology"/>
<dbReference type="PANTHER" id="PTHR32089:SF112">
    <property type="entry name" value="LYSOZYME-LIKE PROTEIN-RELATED"/>
    <property type="match status" value="1"/>
</dbReference>
<accession>A0ABQ5NHV2</accession>
<dbReference type="SMART" id="SM00304">
    <property type="entry name" value="HAMP"/>
    <property type="match status" value="1"/>
</dbReference>
<evidence type="ECO:0000256" key="6">
    <source>
        <dbReference type="PROSITE-ProRule" id="PRU00284"/>
    </source>
</evidence>
<dbReference type="Gene3D" id="1.10.287.950">
    <property type="entry name" value="Methyl-accepting chemotaxis protein"/>
    <property type="match status" value="1"/>
</dbReference>
<keyword evidence="4 6" id="KW-0807">Transducer</keyword>
<evidence type="ECO:0000256" key="4">
    <source>
        <dbReference type="ARBA" id="ARBA00023224"/>
    </source>
</evidence>
<evidence type="ECO:0000259" key="8">
    <source>
        <dbReference type="PROSITE" id="PS50111"/>
    </source>
</evidence>
<dbReference type="EMBL" id="BRZA01000001">
    <property type="protein sequence ID" value="GLC87693.1"/>
    <property type="molecule type" value="Genomic_DNA"/>
</dbReference>
<organism evidence="10 11">
    <name type="scientific">Lysinibacillus piscis</name>
    <dbReference type="NCBI Taxonomy" id="2518931"/>
    <lineage>
        <taxon>Bacteria</taxon>
        <taxon>Bacillati</taxon>
        <taxon>Bacillota</taxon>
        <taxon>Bacilli</taxon>
        <taxon>Bacillales</taxon>
        <taxon>Bacillaceae</taxon>
        <taxon>Lysinibacillus</taxon>
    </lineage>
</organism>
<dbReference type="PROSITE" id="PS50111">
    <property type="entry name" value="CHEMOTAXIS_TRANSDUC_2"/>
    <property type="match status" value="1"/>
</dbReference>
<sequence>MNYKENTEQDIQYTIKLTKSLIFKMVLTVIISLFISSYISEFINKQVSHIIEISGSLAVFINTLISLFVGTLIISISTRFIVLKRIYKMLKAMSLAANGDLTVRIEEKSKDEIGQLAQSFNHMISNLETVVQKTKEASLEISSYTTEFTLSTEQSSASVENISSTIQEMVNDSNVQASKTGVLSESAQSLTDELIVVTNSIKAVSTVAMETNQKADLGLQFIGQTIEKMNTINSSVKESASVVNALGEKSKEISSILALITNITDQTNLLALNASIEAARAGEAGKGFAVVAEEVRKLAEESGKAADDIRKLIDDILNQTENAIHSINGGTKFVDEGKEAVEKTGTAFNDIVEYVHRINHNTDTVMDIMSKANNKVSNTQQTSMEIANIASQNAIRLQNIATSVEQQTATNEEIASSASVLDSMANDLNEDISQFKITS</sequence>
<name>A0ABQ5NHV2_9BACI</name>
<dbReference type="CDD" id="cd11386">
    <property type="entry name" value="MCP_signal"/>
    <property type="match status" value="1"/>
</dbReference>
<comment type="caution">
    <text evidence="10">The sequence shown here is derived from an EMBL/GenBank/DDBJ whole genome shotgun (WGS) entry which is preliminary data.</text>
</comment>
<evidence type="ECO:0000256" key="3">
    <source>
        <dbReference type="ARBA" id="ARBA00023136"/>
    </source>
</evidence>
<keyword evidence="7" id="KW-0812">Transmembrane</keyword>
<feature type="transmembrane region" description="Helical" evidence="7">
    <location>
        <begin position="21"/>
        <end position="39"/>
    </location>
</feature>
<gene>
    <name evidence="10" type="ORF">LYSBPC_08200</name>
</gene>
<dbReference type="PANTHER" id="PTHR32089">
    <property type="entry name" value="METHYL-ACCEPTING CHEMOTAXIS PROTEIN MCPB"/>
    <property type="match status" value="1"/>
</dbReference>
<keyword evidence="11" id="KW-1185">Reference proteome</keyword>
<evidence type="ECO:0008006" key="12">
    <source>
        <dbReference type="Google" id="ProtNLM"/>
    </source>
</evidence>
<comment type="subcellular location">
    <subcellularLocation>
        <location evidence="1">Cell membrane</location>
    </subcellularLocation>
</comment>
<evidence type="ECO:0000313" key="11">
    <source>
        <dbReference type="Proteomes" id="UP001065593"/>
    </source>
</evidence>
<feature type="domain" description="Methyl-accepting transducer" evidence="8">
    <location>
        <begin position="151"/>
        <end position="422"/>
    </location>
</feature>
<evidence type="ECO:0000259" key="9">
    <source>
        <dbReference type="PROSITE" id="PS50885"/>
    </source>
</evidence>
<dbReference type="PROSITE" id="PS50885">
    <property type="entry name" value="HAMP"/>
    <property type="match status" value="1"/>
</dbReference>
<dbReference type="Pfam" id="PF00672">
    <property type="entry name" value="HAMP"/>
    <property type="match status" value="1"/>
</dbReference>
<dbReference type="Pfam" id="PF00015">
    <property type="entry name" value="MCPsignal"/>
    <property type="match status" value="1"/>
</dbReference>
<protein>
    <recommendedName>
        <fullName evidence="12">Methyl-accepting chemotaxis protein</fullName>
    </recommendedName>
</protein>
<feature type="transmembrane region" description="Helical" evidence="7">
    <location>
        <begin position="59"/>
        <end position="82"/>
    </location>
</feature>
<evidence type="ECO:0000256" key="7">
    <source>
        <dbReference type="SAM" id="Phobius"/>
    </source>
</evidence>
<evidence type="ECO:0000256" key="2">
    <source>
        <dbReference type="ARBA" id="ARBA00022475"/>
    </source>
</evidence>
<feature type="domain" description="HAMP" evidence="9">
    <location>
        <begin position="80"/>
        <end position="132"/>
    </location>
</feature>
<dbReference type="SUPFAM" id="SSF58104">
    <property type="entry name" value="Methyl-accepting chemotaxis protein (MCP) signaling domain"/>
    <property type="match status" value="1"/>
</dbReference>
<dbReference type="Proteomes" id="UP001065593">
    <property type="component" value="Unassembled WGS sequence"/>
</dbReference>
<dbReference type="CDD" id="cd06225">
    <property type="entry name" value="HAMP"/>
    <property type="match status" value="1"/>
</dbReference>
<keyword evidence="2" id="KW-1003">Cell membrane</keyword>
<keyword evidence="7" id="KW-1133">Transmembrane helix</keyword>
<dbReference type="RefSeq" id="WP_264987411.1">
    <property type="nucleotide sequence ID" value="NZ_BRZA01000001.1"/>
</dbReference>
<evidence type="ECO:0000313" key="10">
    <source>
        <dbReference type="EMBL" id="GLC87693.1"/>
    </source>
</evidence>
<dbReference type="InterPro" id="IPR003660">
    <property type="entry name" value="HAMP_dom"/>
</dbReference>
<dbReference type="SMART" id="SM00283">
    <property type="entry name" value="MA"/>
    <property type="match status" value="1"/>
</dbReference>
<evidence type="ECO:0000256" key="5">
    <source>
        <dbReference type="ARBA" id="ARBA00029447"/>
    </source>
</evidence>
<dbReference type="Gene3D" id="6.10.340.10">
    <property type="match status" value="1"/>
</dbReference>